<dbReference type="AlphaFoldDB" id="A0AAN8XCK3"/>
<comment type="caution">
    <text evidence="10">The sequence shown here is derived from an EMBL/GenBank/DDBJ whole genome shotgun (WGS) entry which is preliminary data.</text>
</comment>
<dbReference type="Proteomes" id="UP001381693">
    <property type="component" value="Unassembled WGS sequence"/>
</dbReference>
<dbReference type="InterPro" id="IPR037579">
    <property type="entry name" value="FIB_ANG-like"/>
</dbReference>
<dbReference type="InterPro" id="IPR014716">
    <property type="entry name" value="Fibrinogen_a/b/g_C_1"/>
</dbReference>
<dbReference type="PANTHER" id="PTHR47221">
    <property type="entry name" value="FIBRINOGEN ALPHA CHAIN"/>
    <property type="match status" value="1"/>
</dbReference>
<evidence type="ECO:0000256" key="2">
    <source>
        <dbReference type="ARBA" id="ARBA00022525"/>
    </source>
</evidence>
<dbReference type="PANTHER" id="PTHR47221:SF6">
    <property type="entry name" value="FIBRINOGEN ALPHA CHAIN"/>
    <property type="match status" value="1"/>
</dbReference>
<dbReference type="GO" id="GO:0005576">
    <property type="term" value="C:extracellular region"/>
    <property type="evidence" value="ECO:0007669"/>
    <property type="project" value="UniProtKB-SubCell"/>
</dbReference>
<name>A0AAN8XCK3_HALRR</name>
<accession>A0AAN8XCK3</accession>
<dbReference type="InterPro" id="IPR002181">
    <property type="entry name" value="Fibrinogen_a/b/g_C_dom"/>
</dbReference>
<evidence type="ECO:0000259" key="9">
    <source>
        <dbReference type="PROSITE" id="PS51406"/>
    </source>
</evidence>
<dbReference type="InterPro" id="IPR036056">
    <property type="entry name" value="Fibrinogen-like_C"/>
</dbReference>
<feature type="domain" description="Fibrinogen C-terminal" evidence="9">
    <location>
        <begin position="68"/>
        <end position="289"/>
    </location>
</feature>
<protein>
    <submittedName>
        <fullName evidence="10">Angiopoietin-related protein 7</fullName>
    </submittedName>
</protein>
<dbReference type="PROSITE" id="PS51406">
    <property type="entry name" value="FIBRINOGEN_C_2"/>
    <property type="match status" value="1"/>
</dbReference>
<keyword evidence="5" id="KW-1015">Disulfide bond</keyword>
<keyword evidence="11" id="KW-1185">Reference proteome</keyword>
<evidence type="ECO:0000256" key="8">
    <source>
        <dbReference type="SAM" id="SignalP"/>
    </source>
</evidence>
<dbReference type="SMART" id="SM00186">
    <property type="entry name" value="FBG"/>
    <property type="match status" value="1"/>
</dbReference>
<feature type="chain" id="PRO_5042867189" evidence="8">
    <location>
        <begin position="22"/>
        <end position="292"/>
    </location>
</feature>
<evidence type="ECO:0000256" key="1">
    <source>
        <dbReference type="ARBA" id="ARBA00004613"/>
    </source>
</evidence>
<feature type="signal peptide" evidence="8">
    <location>
        <begin position="1"/>
        <end position="21"/>
    </location>
</feature>
<organism evidence="10 11">
    <name type="scientific">Halocaridina rubra</name>
    <name type="common">Hawaiian red shrimp</name>
    <dbReference type="NCBI Taxonomy" id="373956"/>
    <lineage>
        <taxon>Eukaryota</taxon>
        <taxon>Metazoa</taxon>
        <taxon>Ecdysozoa</taxon>
        <taxon>Arthropoda</taxon>
        <taxon>Crustacea</taxon>
        <taxon>Multicrustacea</taxon>
        <taxon>Malacostraca</taxon>
        <taxon>Eumalacostraca</taxon>
        <taxon>Eucarida</taxon>
        <taxon>Decapoda</taxon>
        <taxon>Pleocyemata</taxon>
        <taxon>Caridea</taxon>
        <taxon>Atyoidea</taxon>
        <taxon>Atyidae</taxon>
        <taxon>Halocaridina</taxon>
    </lineage>
</organism>
<evidence type="ECO:0000256" key="3">
    <source>
        <dbReference type="ARBA" id="ARBA00022729"/>
    </source>
</evidence>
<dbReference type="SUPFAM" id="SSF56496">
    <property type="entry name" value="Fibrinogen C-terminal domain-like"/>
    <property type="match status" value="1"/>
</dbReference>
<sequence length="292" mass="33063">MACICFLRLSMTFLLVHSSYAIPERPRKIRGQDTAELMKEIKDLQHSQKVLQEEIANLRRSMIAVEEMVTSSLPEDCSVSRARGSWASTAYVKPPGLSPRRVKCDQLDSGGGWTVMLARQYSQHPVDFNATWQQYKEGFGDITGEFWIGNEVLHALTKEVPHQLRALLTDWDGNLKTATWKYFKVGSEGDGYRLGVGDYQKGNEGSEAGDALRHHNNHTFSTHDRDGDADENHCARLHGGGWWYFRCYTANPTGKALLSHEEHVAGMIWRPIDTKKSLKSITMMIRPILARN</sequence>
<comment type="subcellular location">
    <subcellularLocation>
        <location evidence="1">Secreted</location>
    </subcellularLocation>
</comment>
<evidence type="ECO:0000313" key="11">
    <source>
        <dbReference type="Proteomes" id="UP001381693"/>
    </source>
</evidence>
<keyword evidence="6" id="KW-0325">Glycoprotein</keyword>
<evidence type="ECO:0000313" key="10">
    <source>
        <dbReference type="EMBL" id="KAK7076904.1"/>
    </source>
</evidence>
<evidence type="ECO:0000256" key="7">
    <source>
        <dbReference type="SAM" id="Coils"/>
    </source>
</evidence>
<dbReference type="EMBL" id="JAXCGZ010009516">
    <property type="protein sequence ID" value="KAK7076904.1"/>
    <property type="molecule type" value="Genomic_DNA"/>
</dbReference>
<dbReference type="Gene3D" id="3.90.215.10">
    <property type="entry name" value="Gamma Fibrinogen, chain A, domain 1"/>
    <property type="match status" value="1"/>
</dbReference>
<evidence type="ECO:0000256" key="4">
    <source>
        <dbReference type="ARBA" id="ARBA00023054"/>
    </source>
</evidence>
<dbReference type="Pfam" id="PF00147">
    <property type="entry name" value="Fibrinogen_C"/>
    <property type="match status" value="1"/>
</dbReference>
<evidence type="ECO:0000256" key="6">
    <source>
        <dbReference type="ARBA" id="ARBA00023180"/>
    </source>
</evidence>
<proteinExistence type="predicted"/>
<dbReference type="CDD" id="cd00087">
    <property type="entry name" value="FReD"/>
    <property type="match status" value="1"/>
</dbReference>
<keyword evidence="2" id="KW-0964">Secreted</keyword>
<reference evidence="10 11" key="1">
    <citation type="submission" date="2023-11" db="EMBL/GenBank/DDBJ databases">
        <title>Halocaridina rubra genome assembly.</title>
        <authorList>
            <person name="Smith C."/>
        </authorList>
    </citation>
    <scope>NUCLEOTIDE SEQUENCE [LARGE SCALE GENOMIC DNA]</scope>
    <source>
        <strain evidence="10">EP-1</strain>
        <tissue evidence="10">Whole</tissue>
    </source>
</reference>
<evidence type="ECO:0000256" key="5">
    <source>
        <dbReference type="ARBA" id="ARBA00023157"/>
    </source>
</evidence>
<keyword evidence="3 8" id="KW-0732">Signal</keyword>
<feature type="coiled-coil region" evidence="7">
    <location>
        <begin position="34"/>
        <end position="68"/>
    </location>
</feature>
<gene>
    <name evidence="10" type="primary">ANGPTL7</name>
    <name evidence="10" type="ORF">SK128_019419</name>
</gene>
<keyword evidence="4 7" id="KW-0175">Coiled coil</keyword>